<dbReference type="Proteomes" id="UP000315995">
    <property type="component" value="Chromosome"/>
</dbReference>
<proteinExistence type="predicted"/>
<gene>
    <name evidence="2" type="ORF">FIV42_22830</name>
</gene>
<name>A0A4Y6PYQ9_PERCE</name>
<dbReference type="Pfam" id="PF01593">
    <property type="entry name" value="Amino_oxidase"/>
    <property type="match status" value="1"/>
</dbReference>
<dbReference type="AlphaFoldDB" id="A0A4Y6PYQ9"/>
<dbReference type="PANTHER" id="PTHR42841">
    <property type="entry name" value="AMINE OXIDASE"/>
    <property type="match status" value="1"/>
</dbReference>
<keyword evidence="3" id="KW-1185">Reference proteome</keyword>
<feature type="domain" description="Amine oxidase" evidence="1">
    <location>
        <begin position="12"/>
        <end position="408"/>
    </location>
</feature>
<protein>
    <submittedName>
        <fullName evidence="2">FAD-dependent oxidoreductase</fullName>
    </submittedName>
</protein>
<dbReference type="Gene3D" id="3.50.50.60">
    <property type="entry name" value="FAD/NAD(P)-binding domain"/>
    <property type="match status" value="1"/>
</dbReference>
<evidence type="ECO:0000259" key="1">
    <source>
        <dbReference type="Pfam" id="PF01593"/>
    </source>
</evidence>
<evidence type="ECO:0000313" key="3">
    <source>
        <dbReference type="Proteomes" id="UP000315995"/>
    </source>
</evidence>
<dbReference type="SUPFAM" id="SSF51905">
    <property type="entry name" value="FAD/NAD(P)-binding domain"/>
    <property type="match status" value="1"/>
</dbReference>
<accession>A0A5B8Y9N9</accession>
<dbReference type="RefSeq" id="WP_141199930.1">
    <property type="nucleotide sequence ID" value="NZ_CP041186.1"/>
</dbReference>
<dbReference type="OrthoDB" id="9767561at2"/>
<organism evidence="2 3">
    <name type="scientific">Persicimonas caeni</name>
    <dbReference type="NCBI Taxonomy" id="2292766"/>
    <lineage>
        <taxon>Bacteria</taxon>
        <taxon>Deltaproteobacteria</taxon>
        <taxon>Bradymonadales</taxon>
        <taxon>Bradymonadaceae</taxon>
        <taxon>Persicimonas</taxon>
    </lineage>
</organism>
<accession>A0A4Y6PYQ9</accession>
<dbReference type="EMBL" id="CP041186">
    <property type="protein sequence ID" value="QDG53474.1"/>
    <property type="molecule type" value="Genomic_DNA"/>
</dbReference>
<sequence>MNADVIIVGAGLAGLTCAKRLEEQGRSALILEASDGVGGRVRTDEVDGFLLDRGFQVFLEAYPETQRFLDYKALDLQRFKRGAMIWTGEKFTRLGDPRKDVIGGIKAAVSDVGGLADKAKLAKLWSKLELVKANGISSKGKHQTTLEALRDFGFSEHMIERFMRPLFGGAMVDPELENSSELFDFIFSMFGAGDTSLPALGMDSVPKQLATSLTRSDIRLDTRVARVAKGEVELDDGDVLEAEHIVVATDGPAACELIDGLETCEMRGSMTVYFSAPEPPYDENILALNGTHRGPINSLTVVTNTAPAYGDGRRALVSGSVLRVVEDEEKLIAQCRAQLSRWFHGVADWEHLRTYVLHNSLPRQAPDTMPPVHKSLDMGHGVWVCGDHRDTASINGAMLSGRRVAEAIVEASRWGFLEQPGPEEPRPRV</sequence>
<evidence type="ECO:0000313" key="2">
    <source>
        <dbReference type="EMBL" id="QDG53474.1"/>
    </source>
</evidence>
<reference evidence="2 3" key="1">
    <citation type="submission" date="2019-06" db="EMBL/GenBank/DDBJ databases">
        <title>Persicimonas caeni gen. nov., sp. nov., a predatory bacterium isolated from solar saltern.</title>
        <authorList>
            <person name="Wang S."/>
        </authorList>
    </citation>
    <scope>NUCLEOTIDE SEQUENCE [LARGE SCALE GENOMIC DNA]</scope>
    <source>
        <strain evidence="2 3">YN101</strain>
    </source>
</reference>
<dbReference type="GO" id="GO:0016491">
    <property type="term" value="F:oxidoreductase activity"/>
    <property type="evidence" value="ECO:0007669"/>
    <property type="project" value="InterPro"/>
</dbReference>
<dbReference type="InterPro" id="IPR002937">
    <property type="entry name" value="Amino_oxidase"/>
</dbReference>
<dbReference type="InterPro" id="IPR036188">
    <property type="entry name" value="FAD/NAD-bd_sf"/>
</dbReference>